<dbReference type="Proteomes" id="UP000218263">
    <property type="component" value="Chromosome"/>
</dbReference>
<dbReference type="OrthoDB" id="814802at2"/>
<protein>
    <submittedName>
        <fullName evidence="1">Uncharacterized protein</fullName>
    </submittedName>
</protein>
<accession>A0A0X8X5R2</accession>
<evidence type="ECO:0000313" key="1">
    <source>
        <dbReference type="EMBL" id="BAU56129.1"/>
    </source>
</evidence>
<dbReference type="EMBL" id="AP017313">
    <property type="protein sequence ID" value="BAU56129.1"/>
    <property type="molecule type" value="Genomic_DNA"/>
</dbReference>
<proteinExistence type="predicted"/>
<dbReference type="KEGG" id="mgot:MgSA37_04326"/>
<dbReference type="RefSeq" id="WP_096354746.1">
    <property type="nucleotide sequence ID" value="NZ_AP017313.1"/>
</dbReference>
<gene>
    <name evidence="1" type="ORF">MgSA37_04326</name>
</gene>
<name>A0A0X8X5R2_9SPHI</name>
<sequence>MESIEAKTIKKIRKWPFVFLGIILLIAGAGYYFYNQYVAGNRWKPVLQKRLKELVLSSSDSLYHIEYSDFDLNITSGNATLSDFRLIPDTAVYEKLVRLKKAPDNLFILSVKKLSIKNIGARKAYYDKILDIDNITIENPSLTIIDKRYHFNDTVKVGKPKTPYQIMKKVFKQLRIDSISLKDISLNYINKNKPVTKQTELKHLDIDISDVFIDSLSGSDSSRFYYTKGVNVTVHDYHIATPDGLYDARAQKIYFSTSERKIVLDNLSLSPRYNRDDFYKQTGKTGDIFTLKFKKIDINDIDLQDFLRAQVLYAGVMNISKPDVQIYTNNAYKGKKGTKIGMDPQQALQKVALDMRIKRINIKNARISYSETDKITNATGEILFTHTNGYILNVTNDDDQKKRNPYMRAFIDTRFMDAAPFSVNFKFNLVAKDGAFNYSGELGKFDGKVLDKLVKPLAMVHIQSADIEKLDFNVNASNYAGKGDIKFYYKNLKIQLLKKVEGKNELQKLGFFSALANNLILEQNNPGKDSVLRPGPIDLKREPDVSFFSFLYKALLDGLKPSVGYDKKTESQVNTTIVKVSNLVNTIKEFKEKRKERRAARKMARQAKRDSLNKIKENKGN</sequence>
<reference evidence="1 2" key="1">
    <citation type="submission" date="2015-12" db="EMBL/GenBank/DDBJ databases">
        <title>Genome sequence of Mucilaginibacter gotjawali.</title>
        <authorList>
            <person name="Lee J.S."/>
            <person name="Lee K.C."/>
            <person name="Kim K.K."/>
            <person name="Lee B.W."/>
        </authorList>
    </citation>
    <scope>NUCLEOTIDE SEQUENCE [LARGE SCALE GENOMIC DNA]</scope>
    <source>
        <strain evidence="1 2">SA3-7</strain>
    </source>
</reference>
<dbReference type="AlphaFoldDB" id="A0A0X8X5R2"/>
<keyword evidence="2" id="KW-1185">Reference proteome</keyword>
<organism evidence="1 2">
    <name type="scientific">Mucilaginibacter gotjawali</name>
    <dbReference type="NCBI Taxonomy" id="1550579"/>
    <lineage>
        <taxon>Bacteria</taxon>
        <taxon>Pseudomonadati</taxon>
        <taxon>Bacteroidota</taxon>
        <taxon>Sphingobacteriia</taxon>
        <taxon>Sphingobacteriales</taxon>
        <taxon>Sphingobacteriaceae</taxon>
        <taxon>Mucilaginibacter</taxon>
    </lineage>
</organism>
<evidence type="ECO:0000313" key="2">
    <source>
        <dbReference type="Proteomes" id="UP000218263"/>
    </source>
</evidence>